<dbReference type="EMBL" id="JAAPAO010001002">
    <property type="protein sequence ID" value="KAF4651814.1"/>
    <property type="molecule type" value="Genomic_DNA"/>
</dbReference>
<proteinExistence type="predicted"/>
<protein>
    <recommendedName>
        <fullName evidence="2">SET domain-containing protein</fullName>
    </recommendedName>
</protein>
<evidence type="ECO:0000256" key="1">
    <source>
        <dbReference type="SAM" id="MobiDB-lite"/>
    </source>
</evidence>
<evidence type="ECO:0000259" key="2">
    <source>
        <dbReference type="Pfam" id="PF00856"/>
    </source>
</evidence>
<feature type="domain" description="SET" evidence="2">
    <location>
        <begin position="217"/>
        <end position="333"/>
    </location>
</feature>
<gene>
    <name evidence="3" type="ORF">FOL47_000171</name>
</gene>
<dbReference type="InterPro" id="IPR046341">
    <property type="entry name" value="SET_dom_sf"/>
</dbReference>
<evidence type="ECO:0000313" key="4">
    <source>
        <dbReference type="Proteomes" id="UP000591131"/>
    </source>
</evidence>
<sequence>MIPRDTTDGDLSRDMIPRDTTDGDLSRDMIPRDAEGLDLPMIDQGLHAHDLISTRFPKCPARLVMWASRSAACQSGTYTKKPRKLRMCDRGNLYEADGSLWGRWWPHSSFCLAVTSGATGVCTYFEHKYKDIWMTPCASLKLVMRSELRGPSSSFDDKLLRTDIKIASRGPTGQLSHRFNTRTRQVVMDLPPSPLDCTHRLFLKAMGLRVAIHAVCGRVLIASRCFEPGDCILFCRVIRHSARNDGSDQVDGLLAEGHPVDSMVWLIDERGNRLWAYYNRSTFSLEDPIGSGDIWYLVNHSAEPNTQLHGLQAGVCVKAKRHIYPGEPITWRYPLEYFDEEDEVVSLPRFITIKSNNISDEHANVPKQTEEDLQVRFSYEPNP</sequence>
<name>A0A7J6KY38_PERCH</name>
<evidence type="ECO:0000313" key="3">
    <source>
        <dbReference type="EMBL" id="KAF4651814.1"/>
    </source>
</evidence>
<organism evidence="3 4">
    <name type="scientific">Perkinsus chesapeaki</name>
    <name type="common">Clam parasite</name>
    <name type="synonym">Perkinsus andrewsi</name>
    <dbReference type="NCBI Taxonomy" id="330153"/>
    <lineage>
        <taxon>Eukaryota</taxon>
        <taxon>Sar</taxon>
        <taxon>Alveolata</taxon>
        <taxon>Perkinsozoa</taxon>
        <taxon>Perkinsea</taxon>
        <taxon>Perkinsida</taxon>
        <taxon>Perkinsidae</taxon>
        <taxon>Perkinsus</taxon>
    </lineage>
</organism>
<comment type="caution">
    <text evidence="3">The sequence shown here is derived from an EMBL/GenBank/DDBJ whole genome shotgun (WGS) entry which is preliminary data.</text>
</comment>
<accession>A0A7J6KY38</accession>
<dbReference type="Proteomes" id="UP000591131">
    <property type="component" value="Unassembled WGS sequence"/>
</dbReference>
<dbReference type="InterPro" id="IPR001214">
    <property type="entry name" value="SET_dom"/>
</dbReference>
<feature type="region of interest" description="Disordered" evidence="1">
    <location>
        <begin position="1"/>
        <end position="29"/>
    </location>
</feature>
<keyword evidence="4" id="KW-1185">Reference proteome</keyword>
<dbReference type="Gene3D" id="2.170.270.10">
    <property type="entry name" value="SET domain"/>
    <property type="match status" value="1"/>
</dbReference>
<dbReference type="Pfam" id="PF00856">
    <property type="entry name" value="SET"/>
    <property type="match status" value="1"/>
</dbReference>
<reference evidence="3 4" key="1">
    <citation type="submission" date="2020-04" db="EMBL/GenBank/DDBJ databases">
        <title>Perkinsus chesapeaki whole genome sequence.</title>
        <authorList>
            <person name="Bogema D.R."/>
        </authorList>
    </citation>
    <scope>NUCLEOTIDE SEQUENCE [LARGE SCALE GENOMIC DNA]</scope>
    <source>
        <strain evidence="3">ATCC PRA-425</strain>
    </source>
</reference>
<dbReference type="AlphaFoldDB" id="A0A7J6KY38"/>
<dbReference type="SUPFAM" id="SSF82199">
    <property type="entry name" value="SET domain"/>
    <property type="match status" value="1"/>
</dbReference>